<dbReference type="EMBL" id="CAJPDT010000039">
    <property type="protein sequence ID" value="CAF9925473.1"/>
    <property type="molecule type" value="Genomic_DNA"/>
</dbReference>
<feature type="chain" id="PRO_5034292688" evidence="1">
    <location>
        <begin position="21"/>
        <end position="184"/>
    </location>
</feature>
<feature type="signal peptide" evidence="1">
    <location>
        <begin position="1"/>
        <end position="20"/>
    </location>
</feature>
<comment type="caution">
    <text evidence="2">The sequence shown here is derived from an EMBL/GenBank/DDBJ whole genome shotgun (WGS) entry which is preliminary data.</text>
</comment>
<dbReference type="OrthoDB" id="10454563at2759"/>
<protein>
    <submittedName>
        <fullName evidence="2">Uncharacterized protein</fullName>
    </submittedName>
</protein>
<accession>A0A8H3FJ63</accession>
<dbReference type="Proteomes" id="UP000664534">
    <property type="component" value="Unassembled WGS sequence"/>
</dbReference>
<keyword evidence="1" id="KW-0732">Signal</keyword>
<evidence type="ECO:0000313" key="3">
    <source>
        <dbReference type="Proteomes" id="UP000664534"/>
    </source>
</evidence>
<evidence type="ECO:0000313" key="2">
    <source>
        <dbReference type="EMBL" id="CAF9925473.1"/>
    </source>
</evidence>
<organism evidence="2 3">
    <name type="scientific">Imshaugia aleurites</name>
    <dbReference type="NCBI Taxonomy" id="172621"/>
    <lineage>
        <taxon>Eukaryota</taxon>
        <taxon>Fungi</taxon>
        <taxon>Dikarya</taxon>
        <taxon>Ascomycota</taxon>
        <taxon>Pezizomycotina</taxon>
        <taxon>Lecanoromycetes</taxon>
        <taxon>OSLEUM clade</taxon>
        <taxon>Lecanoromycetidae</taxon>
        <taxon>Lecanorales</taxon>
        <taxon>Lecanorineae</taxon>
        <taxon>Parmeliaceae</taxon>
        <taxon>Imshaugia</taxon>
    </lineage>
</organism>
<evidence type="ECO:0000256" key="1">
    <source>
        <dbReference type="SAM" id="SignalP"/>
    </source>
</evidence>
<proteinExistence type="predicted"/>
<keyword evidence="3" id="KW-1185">Reference proteome</keyword>
<reference evidence="2" key="1">
    <citation type="submission" date="2021-03" db="EMBL/GenBank/DDBJ databases">
        <authorList>
            <person name="Tagirdzhanova G."/>
        </authorList>
    </citation>
    <scope>NUCLEOTIDE SEQUENCE</scope>
</reference>
<dbReference type="AlphaFoldDB" id="A0A8H3FJ63"/>
<gene>
    <name evidence="2" type="ORF">IMSHALPRED_006483</name>
</gene>
<name>A0A8H3FJ63_9LECA</name>
<sequence length="184" mass="20325">MHSLRIWPLLLSTWTAQTLSSLILSKSNISSPSFTPLSQPPPHVNLSNDSPYHTCHMPSSPLWLKYTLQSTLSRSGISALLAGAQYQVGVQLDFGLGKHRIGPPLGRYRYNRVDLTIYAGDIDASEEPNLTWEMVYEAIELVRYCTVEKGVYVEMEAGIYGGGVRLGVIKVKLARMLDGDTEAA</sequence>